<dbReference type="SUPFAM" id="SSF49265">
    <property type="entry name" value="Fibronectin type III"/>
    <property type="match status" value="1"/>
</dbReference>
<protein>
    <recommendedName>
        <fullName evidence="4">Fibronectin type-III domain-containing protein</fullName>
    </recommendedName>
</protein>
<evidence type="ECO:0000256" key="1">
    <source>
        <dbReference type="SAM" id="Phobius"/>
    </source>
</evidence>
<accession>A0AAV4MNW8</accession>
<dbReference type="AlphaFoldDB" id="A0AAV4MNW8"/>
<keyword evidence="1" id="KW-0472">Membrane</keyword>
<keyword evidence="1" id="KW-0812">Transmembrane</keyword>
<evidence type="ECO:0008006" key="4">
    <source>
        <dbReference type="Google" id="ProtNLM"/>
    </source>
</evidence>
<gene>
    <name evidence="2" type="primary">AVEN_113167_1</name>
    <name evidence="2" type="ORF">CEXT_563481</name>
</gene>
<dbReference type="Proteomes" id="UP001054945">
    <property type="component" value="Unassembled WGS sequence"/>
</dbReference>
<sequence length="218" mass="25280">MVASTPAVPGTSMEPPLKHTTSSSIAQVILLWTIQVQLIVWIFLNITENSVTFLVKTSGDHRSFFIRYEELDEESYEQIRKGDKAVVKGLVPSGKYQFKFQIDPPWRIRRDVKPLQITLLPAVPEVIFRSVRDNQVEIEIYRSTDDIKRKTIDEHELTYNIVQMHSSRINDCVINIKIPVTCSTSRYTIAGLSTGFYYEIRVRAHTKDWLWKYVSTQN</sequence>
<comment type="caution">
    <text evidence="2">The sequence shown here is derived from an EMBL/GenBank/DDBJ whole genome shotgun (WGS) entry which is preliminary data.</text>
</comment>
<name>A0AAV4MNW8_CAEEX</name>
<dbReference type="InterPro" id="IPR036116">
    <property type="entry name" value="FN3_sf"/>
</dbReference>
<organism evidence="2 3">
    <name type="scientific">Caerostris extrusa</name>
    <name type="common">Bark spider</name>
    <name type="synonym">Caerostris bankana</name>
    <dbReference type="NCBI Taxonomy" id="172846"/>
    <lineage>
        <taxon>Eukaryota</taxon>
        <taxon>Metazoa</taxon>
        <taxon>Ecdysozoa</taxon>
        <taxon>Arthropoda</taxon>
        <taxon>Chelicerata</taxon>
        <taxon>Arachnida</taxon>
        <taxon>Araneae</taxon>
        <taxon>Araneomorphae</taxon>
        <taxon>Entelegynae</taxon>
        <taxon>Araneoidea</taxon>
        <taxon>Araneidae</taxon>
        <taxon>Caerostris</taxon>
    </lineage>
</organism>
<feature type="transmembrane region" description="Helical" evidence="1">
    <location>
        <begin position="25"/>
        <end position="44"/>
    </location>
</feature>
<keyword evidence="1" id="KW-1133">Transmembrane helix</keyword>
<reference evidence="2 3" key="1">
    <citation type="submission" date="2021-06" db="EMBL/GenBank/DDBJ databases">
        <title>Caerostris extrusa draft genome.</title>
        <authorList>
            <person name="Kono N."/>
            <person name="Arakawa K."/>
        </authorList>
    </citation>
    <scope>NUCLEOTIDE SEQUENCE [LARGE SCALE GENOMIC DNA]</scope>
</reference>
<keyword evidence="3" id="KW-1185">Reference proteome</keyword>
<evidence type="ECO:0000313" key="2">
    <source>
        <dbReference type="EMBL" id="GIX74131.1"/>
    </source>
</evidence>
<proteinExistence type="predicted"/>
<evidence type="ECO:0000313" key="3">
    <source>
        <dbReference type="Proteomes" id="UP001054945"/>
    </source>
</evidence>
<dbReference type="EMBL" id="BPLR01020031">
    <property type="protein sequence ID" value="GIX74131.1"/>
    <property type="molecule type" value="Genomic_DNA"/>
</dbReference>